<feature type="compositionally biased region" description="Basic residues" evidence="4">
    <location>
        <begin position="1"/>
        <end position="13"/>
    </location>
</feature>
<comment type="caution">
    <text evidence="6">The sequence shown here is derived from an EMBL/GenBank/DDBJ whole genome shotgun (WGS) entry which is preliminary data.</text>
</comment>
<organism evidence="6 7">
    <name type="scientific">Eiseniibacteriota bacterium</name>
    <dbReference type="NCBI Taxonomy" id="2212470"/>
    <lineage>
        <taxon>Bacteria</taxon>
        <taxon>Candidatus Eiseniibacteriota</taxon>
    </lineage>
</organism>
<dbReference type="PANTHER" id="PTHR30231">
    <property type="entry name" value="DNA POLYMERASE III SUBUNIT EPSILON"/>
    <property type="match status" value="1"/>
</dbReference>
<keyword evidence="2" id="KW-0378">Hydrolase</keyword>
<feature type="region of interest" description="Disordered" evidence="4">
    <location>
        <begin position="1"/>
        <end position="24"/>
    </location>
</feature>
<dbReference type="PANTHER" id="PTHR30231:SF4">
    <property type="entry name" value="PROTEIN NEN2"/>
    <property type="match status" value="1"/>
</dbReference>
<accession>A0A956SEG8</accession>
<sequence>MFRSPERRRRRLASSHPTGPLGAYLSRPLPSDKVTIQDLEILSLDLETTGLDVCKDSILSVGYTLVRGGRVVLSESGHHIVRTDAPLPRESVVIHKISDDQVREGQELVDVLGELVPKLAGRALLAHFSRIERRFLEAATQEIWGVKLPLVVIDTLEIERRKLGRVQSEVAPHYLRLFNCRDRYGLPRYRAHNALEDAIATAELFLAQMAHRGRSLDRIRLRDM</sequence>
<dbReference type="InterPro" id="IPR036397">
    <property type="entry name" value="RNaseH_sf"/>
</dbReference>
<evidence type="ECO:0000256" key="1">
    <source>
        <dbReference type="ARBA" id="ARBA00022722"/>
    </source>
</evidence>
<dbReference type="GO" id="GO:0005829">
    <property type="term" value="C:cytosol"/>
    <property type="evidence" value="ECO:0007669"/>
    <property type="project" value="TreeGrafter"/>
</dbReference>
<reference evidence="6" key="1">
    <citation type="submission" date="2020-04" db="EMBL/GenBank/DDBJ databases">
        <authorList>
            <person name="Zhang T."/>
        </authorList>
    </citation>
    <scope>NUCLEOTIDE SEQUENCE</scope>
    <source>
        <strain evidence="6">HKST-UBA02</strain>
    </source>
</reference>
<dbReference type="SMART" id="SM00479">
    <property type="entry name" value="EXOIII"/>
    <property type="match status" value="1"/>
</dbReference>
<evidence type="ECO:0000256" key="4">
    <source>
        <dbReference type="SAM" id="MobiDB-lite"/>
    </source>
</evidence>
<dbReference type="GO" id="GO:0003676">
    <property type="term" value="F:nucleic acid binding"/>
    <property type="evidence" value="ECO:0007669"/>
    <property type="project" value="InterPro"/>
</dbReference>
<feature type="domain" description="Exonuclease" evidence="5">
    <location>
        <begin position="40"/>
        <end position="214"/>
    </location>
</feature>
<evidence type="ECO:0000313" key="7">
    <source>
        <dbReference type="Proteomes" id="UP000739538"/>
    </source>
</evidence>
<dbReference type="InterPro" id="IPR012337">
    <property type="entry name" value="RNaseH-like_sf"/>
</dbReference>
<dbReference type="GO" id="GO:0008408">
    <property type="term" value="F:3'-5' exonuclease activity"/>
    <property type="evidence" value="ECO:0007669"/>
    <property type="project" value="TreeGrafter"/>
</dbReference>
<gene>
    <name evidence="6" type="ORF">KDA27_17865</name>
</gene>
<dbReference type="Gene3D" id="3.30.420.10">
    <property type="entry name" value="Ribonuclease H-like superfamily/Ribonuclease H"/>
    <property type="match status" value="1"/>
</dbReference>
<proteinExistence type="predicted"/>
<name>A0A956SEG8_UNCEI</name>
<dbReference type="InterPro" id="IPR013520">
    <property type="entry name" value="Ribonucl_H"/>
</dbReference>
<dbReference type="Pfam" id="PF00929">
    <property type="entry name" value="RNase_T"/>
    <property type="match status" value="1"/>
</dbReference>
<reference evidence="6" key="2">
    <citation type="journal article" date="2021" name="Microbiome">
        <title>Successional dynamics and alternative stable states in a saline activated sludge microbial community over 9 years.</title>
        <authorList>
            <person name="Wang Y."/>
            <person name="Ye J."/>
            <person name="Ju F."/>
            <person name="Liu L."/>
            <person name="Boyd J.A."/>
            <person name="Deng Y."/>
            <person name="Parks D.H."/>
            <person name="Jiang X."/>
            <person name="Yin X."/>
            <person name="Woodcroft B.J."/>
            <person name="Tyson G.W."/>
            <person name="Hugenholtz P."/>
            <person name="Polz M.F."/>
            <person name="Zhang T."/>
        </authorList>
    </citation>
    <scope>NUCLEOTIDE SEQUENCE</scope>
    <source>
        <strain evidence="6">HKST-UBA02</strain>
    </source>
</reference>
<evidence type="ECO:0000313" key="6">
    <source>
        <dbReference type="EMBL" id="MCA9757672.1"/>
    </source>
</evidence>
<evidence type="ECO:0000256" key="3">
    <source>
        <dbReference type="ARBA" id="ARBA00022839"/>
    </source>
</evidence>
<keyword evidence="1" id="KW-0540">Nuclease</keyword>
<dbReference type="SUPFAM" id="SSF53098">
    <property type="entry name" value="Ribonuclease H-like"/>
    <property type="match status" value="1"/>
</dbReference>
<dbReference type="Proteomes" id="UP000739538">
    <property type="component" value="Unassembled WGS sequence"/>
</dbReference>
<dbReference type="CDD" id="cd06127">
    <property type="entry name" value="DEDDh"/>
    <property type="match status" value="1"/>
</dbReference>
<dbReference type="EMBL" id="JAGQHS010000112">
    <property type="protein sequence ID" value="MCA9757672.1"/>
    <property type="molecule type" value="Genomic_DNA"/>
</dbReference>
<evidence type="ECO:0000256" key="2">
    <source>
        <dbReference type="ARBA" id="ARBA00022801"/>
    </source>
</evidence>
<keyword evidence="3 6" id="KW-0269">Exonuclease</keyword>
<protein>
    <submittedName>
        <fullName evidence="6">3'-5' exonuclease</fullName>
    </submittedName>
</protein>
<dbReference type="AlphaFoldDB" id="A0A956SEG8"/>
<evidence type="ECO:0000259" key="5">
    <source>
        <dbReference type="SMART" id="SM00479"/>
    </source>
</evidence>